<evidence type="ECO:0000256" key="3">
    <source>
        <dbReference type="ARBA" id="ARBA00022989"/>
    </source>
</evidence>
<keyword evidence="4" id="KW-0472">Membrane</keyword>
<evidence type="ECO:0000256" key="2">
    <source>
        <dbReference type="ARBA" id="ARBA00022692"/>
    </source>
</evidence>
<protein>
    <recommendedName>
        <fullName evidence="5">Receptor ligand binding region domain-containing protein</fullName>
    </recommendedName>
</protein>
<dbReference type="Ensembl" id="ENSPMGT00000018164.1">
    <property type="protein sequence ID" value="ENSPMGP00000017014.1"/>
    <property type="gene ID" value="ENSPMGG00000013936.1"/>
</dbReference>
<proteinExistence type="predicted"/>
<keyword evidence="2" id="KW-0812">Transmembrane</keyword>
<evidence type="ECO:0000313" key="6">
    <source>
        <dbReference type="Ensembl" id="ENSPMGP00000017014.1"/>
    </source>
</evidence>
<sequence length="307" mass="33893">MLSYPSLNSLLPAKLFNWTPEAQYAFEKLKDLFISNPTSALPPVCRGAAILDEQASWCGRGERGALTLARESVNEQLQGSARGRVEVDIFDLQRDSQYHTTETMCQILPKGVVSVIGPASSPASGSTVSHICGEKEIPHVKIGPEETPKLPYLRFASVTLYPSNEDLSQAISSVLSSFGSPTTSLICAKAECLLRLEELVRHFLISRETLSVRMLDESQDPTSLLKEIRDDKVAMIIIDANASTSYSVLRKVHHLSPDSLCSRSLYHLFCHRAYSSHITRCGTCSSSCRRGGRRGTSRSSRRSSWEL</sequence>
<dbReference type="AlphaFoldDB" id="A0A3B4AK72"/>
<organism evidence="6 7">
    <name type="scientific">Periophthalmus magnuspinnatus</name>
    <dbReference type="NCBI Taxonomy" id="409849"/>
    <lineage>
        <taxon>Eukaryota</taxon>
        <taxon>Metazoa</taxon>
        <taxon>Chordata</taxon>
        <taxon>Craniata</taxon>
        <taxon>Vertebrata</taxon>
        <taxon>Euteleostomi</taxon>
        <taxon>Actinopterygii</taxon>
        <taxon>Neopterygii</taxon>
        <taxon>Teleostei</taxon>
        <taxon>Neoteleostei</taxon>
        <taxon>Acanthomorphata</taxon>
        <taxon>Gobiaria</taxon>
        <taxon>Gobiiformes</taxon>
        <taxon>Gobioidei</taxon>
        <taxon>Gobiidae</taxon>
        <taxon>Oxudercinae</taxon>
        <taxon>Periophthalmus</taxon>
    </lineage>
</organism>
<dbReference type="SUPFAM" id="SSF53822">
    <property type="entry name" value="Periplasmic binding protein-like I"/>
    <property type="match status" value="1"/>
</dbReference>
<feature type="domain" description="Receptor ligand binding region" evidence="5">
    <location>
        <begin position="63"/>
        <end position="255"/>
    </location>
</feature>
<evidence type="ECO:0000259" key="5">
    <source>
        <dbReference type="Pfam" id="PF01094"/>
    </source>
</evidence>
<dbReference type="Gene3D" id="3.40.50.2300">
    <property type="match status" value="2"/>
</dbReference>
<dbReference type="Pfam" id="PF01094">
    <property type="entry name" value="ANF_receptor"/>
    <property type="match status" value="1"/>
</dbReference>
<dbReference type="InterPro" id="IPR028082">
    <property type="entry name" value="Peripla_BP_I"/>
</dbReference>
<accession>A0A3B4AK72</accession>
<name>A0A3B4AK72_9GOBI</name>
<dbReference type="InterPro" id="IPR001828">
    <property type="entry name" value="ANF_lig-bd_rcpt"/>
</dbReference>
<keyword evidence="7" id="KW-1185">Reference proteome</keyword>
<evidence type="ECO:0000256" key="4">
    <source>
        <dbReference type="ARBA" id="ARBA00023136"/>
    </source>
</evidence>
<dbReference type="STRING" id="409849.ENSPMGP00000017014"/>
<evidence type="ECO:0000256" key="1">
    <source>
        <dbReference type="ARBA" id="ARBA00004370"/>
    </source>
</evidence>
<evidence type="ECO:0000313" key="7">
    <source>
        <dbReference type="Proteomes" id="UP000261520"/>
    </source>
</evidence>
<comment type="subcellular location">
    <subcellularLocation>
        <location evidence="1">Membrane</location>
    </subcellularLocation>
</comment>
<keyword evidence="3" id="KW-1133">Transmembrane helix</keyword>
<reference evidence="6" key="2">
    <citation type="submission" date="2025-09" db="UniProtKB">
        <authorList>
            <consortium name="Ensembl"/>
        </authorList>
    </citation>
    <scope>IDENTIFICATION</scope>
</reference>
<dbReference type="Proteomes" id="UP000261520">
    <property type="component" value="Unplaced"/>
</dbReference>
<reference evidence="6" key="1">
    <citation type="submission" date="2025-08" db="UniProtKB">
        <authorList>
            <consortium name="Ensembl"/>
        </authorList>
    </citation>
    <scope>IDENTIFICATION</scope>
</reference>
<dbReference type="GO" id="GO:0016020">
    <property type="term" value="C:membrane"/>
    <property type="evidence" value="ECO:0007669"/>
    <property type="project" value="UniProtKB-SubCell"/>
</dbReference>